<dbReference type="EMBL" id="QXJK01000001">
    <property type="protein sequence ID" value="RIX36838.1"/>
    <property type="molecule type" value="Genomic_DNA"/>
</dbReference>
<dbReference type="OrthoDB" id="6028394at2"/>
<dbReference type="RefSeq" id="WP_025403449.1">
    <property type="nucleotide sequence ID" value="NZ_CBCRUA010000001.1"/>
</dbReference>
<reference evidence="2 3" key="1">
    <citation type="submission" date="2018-09" db="EMBL/GenBank/DDBJ databases">
        <title>Optimization and identification of Corynebacterium falsenii FN1-14 from fish paste.</title>
        <authorList>
            <person name="Daroonpunt R."/>
            <person name="Tanasupawat S."/>
        </authorList>
    </citation>
    <scope>NUCLEOTIDE SEQUENCE [LARGE SCALE GENOMIC DNA]</scope>
    <source>
        <strain evidence="2 3">FN1-14</strain>
    </source>
</reference>
<sequence>MTEITIPNVGTARPTDNGDYVTEPLSVVFLGSDTPFTIEDNVIEALDAGDITPEDLARCINNFRDASQPVLDIVAPDLFAYFKDVEQDLDPDEDYIPEIPSASVVWDYATIDDSEPSVHYNKESSTLFVTLEGEVEWEEEHGLLLVFEDGARISKLGPFDGLTLPYDSAEPHPDGTGVYFV</sequence>
<dbReference type="Pfam" id="PF22481">
    <property type="entry name" value="DUF6985"/>
    <property type="match status" value="1"/>
</dbReference>
<organism evidence="2 3">
    <name type="scientific">Corynebacterium falsenii</name>
    <dbReference type="NCBI Taxonomy" id="108486"/>
    <lineage>
        <taxon>Bacteria</taxon>
        <taxon>Bacillati</taxon>
        <taxon>Actinomycetota</taxon>
        <taxon>Actinomycetes</taxon>
        <taxon>Mycobacteriales</taxon>
        <taxon>Corynebacteriaceae</taxon>
        <taxon>Corynebacterium</taxon>
    </lineage>
</organism>
<evidence type="ECO:0000313" key="2">
    <source>
        <dbReference type="EMBL" id="RIX36838.1"/>
    </source>
</evidence>
<gene>
    <name evidence="2" type="ORF">D3M95_01130</name>
</gene>
<keyword evidence="3" id="KW-1185">Reference proteome</keyword>
<feature type="domain" description="DUF6985" evidence="1">
    <location>
        <begin position="15"/>
        <end position="161"/>
    </location>
</feature>
<comment type="caution">
    <text evidence="2">The sequence shown here is derived from an EMBL/GenBank/DDBJ whole genome shotgun (WGS) entry which is preliminary data.</text>
</comment>
<proteinExistence type="predicted"/>
<accession>A0A418QA20</accession>
<dbReference type="InterPro" id="IPR054254">
    <property type="entry name" value="DUF6985"/>
</dbReference>
<dbReference type="AlphaFoldDB" id="A0A418QA20"/>
<name>A0A418QA20_9CORY</name>
<evidence type="ECO:0000313" key="3">
    <source>
        <dbReference type="Proteomes" id="UP000285278"/>
    </source>
</evidence>
<dbReference type="Proteomes" id="UP000285278">
    <property type="component" value="Unassembled WGS sequence"/>
</dbReference>
<protein>
    <recommendedName>
        <fullName evidence="1">DUF6985 domain-containing protein</fullName>
    </recommendedName>
</protein>
<evidence type="ECO:0000259" key="1">
    <source>
        <dbReference type="Pfam" id="PF22481"/>
    </source>
</evidence>